<dbReference type="Proteomes" id="UP001500729">
    <property type="component" value="Unassembled WGS sequence"/>
</dbReference>
<dbReference type="PROSITE" id="PS51186">
    <property type="entry name" value="GNAT"/>
    <property type="match status" value="1"/>
</dbReference>
<dbReference type="SUPFAM" id="SSF55729">
    <property type="entry name" value="Acyl-CoA N-acyltransferases (Nat)"/>
    <property type="match status" value="1"/>
</dbReference>
<accession>A0ABN1CUK7</accession>
<evidence type="ECO:0000259" key="3">
    <source>
        <dbReference type="PROSITE" id="PS51186"/>
    </source>
</evidence>
<dbReference type="InterPro" id="IPR050832">
    <property type="entry name" value="Bact_Acetyltransf"/>
</dbReference>
<sequence>MGISPAVGDQHRITATPVDDPVSAVLLRTYVDEVASRYYGRQATTEEIDRALAEDPSDDLRPPHGAFLVGWDGDTSVGCVAVRLLSPEIAEIKRMYVAPRVRGLGWGGRLLVAVEEHARSLGASLLRLDTRADLVEARGLYAKHGFAEIPPYARRKYADHWFEKRIAAGQF</sequence>
<dbReference type="InterPro" id="IPR000182">
    <property type="entry name" value="GNAT_dom"/>
</dbReference>
<dbReference type="RefSeq" id="WP_009942453.1">
    <property type="nucleotide sequence ID" value="NZ_BAAAGS010000014.1"/>
</dbReference>
<protein>
    <submittedName>
        <fullName evidence="4">GNAT family N-acetyltransferase</fullName>
    </submittedName>
</protein>
<keyword evidence="1" id="KW-0808">Transferase</keyword>
<evidence type="ECO:0000313" key="4">
    <source>
        <dbReference type="EMBL" id="GAA0525627.1"/>
    </source>
</evidence>
<dbReference type="Gene3D" id="3.40.630.30">
    <property type="match status" value="1"/>
</dbReference>
<dbReference type="PANTHER" id="PTHR43877:SF2">
    <property type="entry name" value="AMINOALKYLPHOSPHONATE N-ACETYLTRANSFERASE-RELATED"/>
    <property type="match status" value="1"/>
</dbReference>
<gene>
    <name evidence="4" type="ORF">GCM10009533_26260</name>
</gene>
<reference evidence="4 5" key="1">
    <citation type="journal article" date="2019" name="Int. J. Syst. Evol. Microbiol.">
        <title>The Global Catalogue of Microorganisms (GCM) 10K type strain sequencing project: providing services to taxonomists for standard genome sequencing and annotation.</title>
        <authorList>
            <consortium name="The Broad Institute Genomics Platform"/>
            <consortium name="The Broad Institute Genome Sequencing Center for Infectious Disease"/>
            <person name="Wu L."/>
            <person name="Ma J."/>
        </authorList>
    </citation>
    <scope>NUCLEOTIDE SEQUENCE [LARGE SCALE GENOMIC DNA]</scope>
    <source>
        <strain evidence="4 5">JCM 10303</strain>
    </source>
</reference>
<evidence type="ECO:0000256" key="1">
    <source>
        <dbReference type="ARBA" id="ARBA00022679"/>
    </source>
</evidence>
<dbReference type="CDD" id="cd04301">
    <property type="entry name" value="NAT_SF"/>
    <property type="match status" value="1"/>
</dbReference>
<dbReference type="InterPro" id="IPR016181">
    <property type="entry name" value="Acyl_CoA_acyltransferase"/>
</dbReference>
<evidence type="ECO:0000313" key="5">
    <source>
        <dbReference type="Proteomes" id="UP001500729"/>
    </source>
</evidence>
<dbReference type="Pfam" id="PF00583">
    <property type="entry name" value="Acetyltransf_1"/>
    <property type="match status" value="1"/>
</dbReference>
<keyword evidence="2" id="KW-0012">Acyltransferase</keyword>
<name>A0ABN1CUK7_SACER</name>
<organism evidence="4 5">
    <name type="scientific">Saccharopolyspora erythraea</name>
    <name type="common">Streptomyces erythraeus</name>
    <dbReference type="NCBI Taxonomy" id="1836"/>
    <lineage>
        <taxon>Bacteria</taxon>
        <taxon>Bacillati</taxon>
        <taxon>Actinomycetota</taxon>
        <taxon>Actinomycetes</taxon>
        <taxon>Pseudonocardiales</taxon>
        <taxon>Pseudonocardiaceae</taxon>
        <taxon>Saccharopolyspora</taxon>
    </lineage>
</organism>
<evidence type="ECO:0000256" key="2">
    <source>
        <dbReference type="ARBA" id="ARBA00023315"/>
    </source>
</evidence>
<dbReference type="PANTHER" id="PTHR43877">
    <property type="entry name" value="AMINOALKYLPHOSPHONATE N-ACETYLTRANSFERASE-RELATED-RELATED"/>
    <property type="match status" value="1"/>
</dbReference>
<feature type="domain" description="N-acetyltransferase" evidence="3">
    <location>
        <begin position="25"/>
        <end position="167"/>
    </location>
</feature>
<keyword evidence="5" id="KW-1185">Reference proteome</keyword>
<dbReference type="EMBL" id="BAAAGS010000014">
    <property type="protein sequence ID" value="GAA0525627.1"/>
    <property type="molecule type" value="Genomic_DNA"/>
</dbReference>
<proteinExistence type="predicted"/>
<comment type="caution">
    <text evidence="4">The sequence shown here is derived from an EMBL/GenBank/DDBJ whole genome shotgun (WGS) entry which is preliminary data.</text>
</comment>